<dbReference type="GO" id="GO:0140359">
    <property type="term" value="F:ABC-type transporter activity"/>
    <property type="evidence" value="ECO:0007669"/>
    <property type="project" value="InterPro"/>
</dbReference>
<gene>
    <name evidence="8" type="ORF">SAMN04488006_0669</name>
</gene>
<feature type="transmembrane region" description="Helical" evidence="6">
    <location>
        <begin position="188"/>
        <end position="212"/>
    </location>
</feature>
<organism evidence="8 9">
    <name type="scientific">Lutibacter maritimus</name>
    <dbReference type="NCBI Taxonomy" id="593133"/>
    <lineage>
        <taxon>Bacteria</taxon>
        <taxon>Pseudomonadati</taxon>
        <taxon>Bacteroidota</taxon>
        <taxon>Flavobacteriia</taxon>
        <taxon>Flavobacteriales</taxon>
        <taxon>Flavobacteriaceae</taxon>
        <taxon>Lutibacter</taxon>
    </lineage>
</organism>
<accession>A0A1I6NWS1</accession>
<dbReference type="PANTHER" id="PTHR30294">
    <property type="entry name" value="MEMBRANE COMPONENT OF ABC TRANSPORTER YHHJ-RELATED"/>
    <property type="match status" value="1"/>
</dbReference>
<keyword evidence="5 6" id="KW-0472">Membrane</keyword>
<dbReference type="OrthoDB" id="9811522at2"/>
<reference evidence="9" key="1">
    <citation type="submission" date="2016-10" db="EMBL/GenBank/DDBJ databases">
        <authorList>
            <person name="Varghese N."/>
            <person name="Submissions S."/>
        </authorList>
    </citation>
    <scope>NUCLEOTIDE SEQUENCE [LARGE SCALE GENOMIC DNA]</scope>
    <source>
        <strain evidence="9">DSM 24450</strain>
    </source>
</reference>
<feature type="transmembrane region" description="Helical" evidence="6">
    <location>
        <begin position="270"/>
        <end position="293"/>
    </location>
</feature>
<comment type="subcellular location">
    <subcellularLocation>
        <location evidence="1">Cell membrane</location>
        <topology evidence="1">Multi-pass membrane protein</topology>
    </subcellularLocation>
</comment>
<evidence type="ECO:0000256" key="6">
    <source>
        <dbReference type="SAM" id="Phobius"/>
    </source>
</evidence>
<dbReference type="RefSeq" id="WP_090222619.1">
    <property type="nucleotide sequence ID" value="NZ_FOZP01000001.1"/>
</dbReference>
<feature type="transmembrane region" description="Helical" evidence="6">
    <location>
        <begin position="15"/>
        <end position="39"/>
    </location>
</feature>
<evidence type="ECO:0000313" key="8">
    <source>
        <dbReference type="EMBL" id="SFS32407.1"/>
    </source>
</evidence>
<dbReference type="InterPro" id="IPR051449">
    <property type="entry name" value="ABC-2_transporter_component"/>
</dbReference>
<dbReference type="Gene3D" id="3.40.1710.10">
    <property type="entry name" value="abc type-2 transporter like domain"/>
    <property type="match status" value="1"/>
</dbReference>
<evidence type="ECO:0000256" key="3">
    <source>
        <dbReference type="ARBA" id="ARBA00022692"/>
    </source>
</evidence>
<dbReference type="InterPro" id="IPR013525">
    <property type="entry name" value="ABC2_TM"/>
</dbReference>
<name>A0A1I6NWS1_9FLAO</name>
<dbReference type="EMBL" id="FOZP01000001">
    <property type="protein sequence ID" value="SFS32407.1"/>
    <property type="molecule type" value="Genomic_DNA"/>
</dbReference>
<evidence type="ECO:0000256" key="1">
    <source>
        <dbReference type="ARBA" id="ARBA00004651"/>
    </source>
</evidence>
<feature type="transmembrane region" description="Helical" evidence="6">
    <location>
        <begin position="300"/>
        <end position="322"/>
    </location>
</feature>
<dbReference type="PANTHER" id="PTHR30294:SF47">
    <property type="entry name" value="INNER MEMBRANE TRANSPORT PERMEASE YHHJ"/>
    <property type="match status" value="1"/>
</dbReference>
<dbReference type="STRING" id="593133.SAMN04488006_0669"/>
<protein>
    <submittedName>
        <fullName evidence="8">ABC-2 type transport system permease protein</fullName>
    </submittedName>
</protein>
<dbReference type="Proteomes" id="UP000199312">
    <property type="component" value="Unassembled WGS sequence"/>
</dbReference>
<sequence length="392" mass="43966">MSKLKPSLRIAKREVALLFNSSSTFVFAIVLPFVSILFFNTLLSEGVARNLPIAVVDLDHTAISRNVIAQLDAAPEIEVNYFPLNQQKGEELVRLGKVYGVITIPQNFEADLKSGKQVHIINQYNSNLLLPGGLEYKAFRKVIGTISAGINIEKQRKQGVSIQQAKVNYQPIVSNNHVLSNPYTNYSYYLNTGFLAMFFQIFVMLTTIYCFGADLKYSKGNKLLNITEGNLSAIIIGKVLPYTVWFLLVGIMTLFSMYVWQDFPFFGNKLAVLVGLLLLIIANQSYALFFIAVSSSFREALTIGSGFAAVSLSFSGITFPIFGMPKVLQWLSQIFPFTHFFELLLDQSQRGFPVFYSLKPLIILVVLCIVPVSLGWFKLKRLFSKGVFNHNI</sequence>
<proteinExistence type="predicted"/>
<evidence type="ECO:0000259" key="7">
    <source>
        <dbReference type="Pfam" id="PF12698"/>
    </source>
</evidence>
<evidence type="ECO:0000256" key="4">
    <source>
        <dbReference type="ARBA" id="ARBA00022989"/>
    </source>
</evidence>
<feature type="transmembrane region" description="Helical" evidence="6">
    <location>
        <begin position="233"/>
        <end position="258"/>
    </location>
</feature>
<dbReference type="Pfam" id="PF12698">
    <property type="entry name" value="ABC2_membrane_3"/>
    <property type="match status" value="1"/>
</dbReference>
<keyword evidence="3 6" id="KW-0812">Transmembrane</keyword>
<dbReference type="GO" id="GO:0005886">
    <property type="term" value="C:plasma membrane"/>
    <property type="evidence" value="ECO:0007669"/>
    <property type="project" value="UniProtKB-SubCell"/>
</dbReference>
<keyword evidence="4 6" id="KW-1133">Transmembrane helix</keyword>
<dbReference type="AlphaFoldDB" id="A0A1I6NWS1"/>
<keyword evidence="2" id="KW-1003">Cell membrane</keyword>
<evidence type="ECO:0000256" key="2">
    <source>
        <dbReference type="ARBA" id="ARBA00022475"/>
    </source>
</evidence>
<feature type="transmembrane region" description="Helical" evidence="6">
    <location>
        <begin position="354"/>
        <end position="377"/>
    </location>
</feature>
<feature type="domain" description="ABC-2 type transporter transmembrane" evidence="7">
    <location>
        <begin position="23"/>
        <end position="376"/>
    </location>
</feature>
<evidence type="ECO:0000256" key="5">
    <source>
        <dbReference type="ARBA" id="ARBA00023136"/>
    </source>
</evidence>
<keyword evidence="9" id="KW-1185">Reference proteome</keyword>
<evidence type="ECO:0000313" key="9">
    <source>
        <dbReference type="Proteomes" id="UP000199312"/>
    </source>
</evidence>